<evidence type="ECO:0000256" key="1">
    <source>
        <dbReference type="SAM" id="SignalP"/>
    </source>
</evidence>
<dbReference type="RefSeq" id="XP_018149265.1">
    <property type="nucleotide sequence ID" value="XM_018290719.1"/>
</dbReference>
<dbReference type="STRING" id="1380566.A0A179G5T0"/>
<feature type="signal peptide" evidence="1">
    <location>
        <begin position="1"/>
        <end position="17"/>
    </location>
</feature>
<keyword evidence="3" id="KW-1185">Reference proteome</keyword>
<proteinExistence type="predicted"/>
<reference evidence="2 3" key="1">
    <citation type="journal article" date="2016" name="PLoS Pathog.">
        <title>Biosynthesis of antibiotic leucinostatins in bio-control fungus Purpureocillium lilacinum and their inhibition on phytophthora revealed by genome mining.</title>
        <authorList>
            <person name="Wang G."/>
            <person name="Liu Z."/>
            <person name="Lin R."/>
            <person name="Li E."/>
            <person name="Mao Z."/>
            <person name="Ling J."/>
            <person name="Yang Y."/>
            <person name="Yin W.B."/>
            <person name="Xie B."/>
        </authorList>
    </citation>
    <scope>NUCLEOTIDE SEQUENCE [LARGE SCALE GENOMIC DNA]</scope>
    <source>
        <strain evidence="2">170</strain>
    </source>
</reference>
<feature type="chain" id="PRO_5008102355" evidence="1">
    <location>
        <begin position="18"/>
        <end position="307"/>
    </location>
</feature>
<sequence length="307" mass="31700">MRYSLIFSALAATTVSGHGLIRSVEGTNGVSMPGLTVADGTPRDCVVNACGAQADTGIIRDNEIATGKVGPLGMTQGNGKVDAAAVIANFMGKGSAPSKNKGAASSVGVEDDLKGLETAKQRREEHKRQMNDLFKGIANLPIVGGLGLGGTRKTFPVETMNEDMRGQGAEKGLPTSDDKGVVNLVYRQINQDGAGPLTAAIDGTSGGTDPNAFKTAKVILDAPGSGISGLSIATNTDFPIQVQMPEGMTCQGEVAGVKNVCIVRVRNQALAGPFGGSGAFVQSKASRKRAVAYRLRKRMEIGGHKSE</sequence>
<dbReference type="InterPro" id="IPR021476">
    <property type="entry name" value="Egh16-like"/>
</dbReference>
<accession>A0A179G5T0</accession>
<dbReference type="AlphaFoldDB" id="A0A179G5T0"/>
<dbReference type="GeneID" id="28854713"/>
<dbReference type="Proteomes" id="UP000078397">
    <property type="component" value="Unassembled WGS sequence"/>
</dbReference>
<dbReference type="Pfam" id="PF11327">
    <property type="entry name" value="Egh16-like"/>
    <property type="match status" value="1"/>
</dbReference>
<keyword evidence="1" id="KW-0732">Signal</keyword>
<gene>
    <name evidence="2" type="ORF">VFPPC_12942</name>
</gene>
<comment type="caution">
    <text evidence="2">The sequence shown here is derived from an EMBL/GenBank/DDBJ whole genome shotgun (WGS) entry which is preliminary data.</text>
</comment>
<dbReference type="KEGG" id="pchm:VFPPC_12942"/>
<organism evidence="2 3">
    <name type="scientific">Pochonia chlamydosporia 170</name>
    <dbReference type="NCBI Taxonomy" id="1380566"/>
    <lineage>
        <taxon>Eukaryota</taxon>
        <taxon>Fungi</taxon>
        <taxon>Dikarya</taxon>
        <taxon>Ascomycota</taxon>
        <taxon>Pezizomycotina</taxon>
        <taxon>Sordariomycetes</taxon>
        <taxon>Hypocreomycetidae</taxon>
        <taxon>Hypocreales</taxon>
        <taxon>Clavicipitaceae</taxon>
        <taxon>Pochonia</taxon>
    </lineage>
</organism>
<dbReference type="PANTHER" id="PTHR34618">
    <property type="entry name" value="SURFACE PROTEIN MAS1, PUTATIVE-RELATED"/>
    <property type="match status" value="1"/>
</dbReference>
<dbReference type="OrthoDB" id="5310497at2759"/>
<evidence type="ECO:0000313" key="3">
    <source>
        <dbReference type="Proteomes" id="UP000078397"/>
    </source>
</evidence>
<evidence type="ECO:0000313" key="2">
    <source>
        <dbReference type="EMBL" id="OAQ73182.1"/>
    </source>
</evidence>
<dbReference type="PANTHER" id="PTHR34618:SF1">
    <property type="entry name" value="SECRETED PROTEIN"/>
    <property type="match status" value="1"/>
</dbReference>
<name>A0A179G5T0_METCM</name>
<protein>
    <submittedName>
        <fullName evidence="2">Cell surface protein (Mas1)</fullName>
    </submittedName>
</protein>
<dbReference type="EMBL" id="LSBJ02000001">
    <property type="protein sequence ID" value="OAQ73182.1"/>
    <property type="molecule type" value="Genomic_DNA"/>
</dbReference>